<keyword evidence="7" id="KW-0238">DNA-binding</keyword>
<evidence type="ECO:0000313" key="13">
    <source>
        <dbReference type="Proteomes" id="UP000472271"/>
    </source>
</evidence>
<dbReference type="Pfam" id="PF12533">
    <property type="entry name" value="Neuro_bHLH"/>
    <property type="match status" value="1"/>
</dbReference>
<feature type="compositionally biased region" description="Acidic residues" evidence="10">
    <location>
        <begin position="45"/>
        <end position="56"/>
    </location>
</feature>
<evidence type="ECO:0000256" key="6">
    <source>
        <dbReference type="ARBA" id="ARBA00023015"/>
    </source>
</evidence>
<dbReference type="GO" id="GO:0061564">
    <property type="term" value="P:axon development"/>
    <property type="evidence" value="ECO:0007669"/>
    <property type="project" value="TreeGrafter"/>
</dbReference>
<dbReference type="PANTHER" id="PTHR19290:SF9">
    <property type="entry name" value="NEUROGENIC DIFFERENTIATION FACTOR 6"/>
    <property type="match status" value="1"/>
</dbReference>
<reference evidence="12" key="1">
    <citation type="submission" date="2019-06" db="EMBL/GenBank/DDBJ databases">
        <authorList>
            <consortium name="Wellcome Sanger Institute Data Sharing"/>
        </authorList>
    </citation>
    <scope>NUCLEOTIDE SEQUENCE [LARGE SCALE GENOMIC DNA]</scope>
</reference>
<keyword evidence="5" id="KW-0524">Neurogenesis</keyword>
<dbReference type="PANTHER" id="PTHR19290">
    <property type="entry name" value="BASIC HELIX-LOOP-HELIX PROTEIN NEUROGENIN-RELATED"/>
    <property type="match status" value="1"/>
</dbReference>
<dbReference type="GO" id="GO:0045944">
    <property type="term" value="P:positive regulation of transcription by RNA polymerase II"/>
    <property type="evidence" value="ECO:0007669"/>
    <property type="project" value="TreeGrafter"/>
</dbReference>
<evidence type="ECO:0000256" key="3">
    <source>
        <dbReference type="ARBA" id="ARBA00022473"/>
    </source>
</evidence>
<keyword evidence="6" id="KW-0805">Transcription regulation</keyword>
<evidence type="ECO:0000259" key="11">
    <source>
        <dbReference type="PROSITE" id="PS50888"/>
    </source>
</evidence>
<dbReference type="SMART" id="SM00353">
    <property type="entry name" value="HLH"/>
    <property type="match status" value="1"/>
</dbReference>
<dbReference type="GO" id="GO:0046983">
    <property type="term" value="F:protein dimerization activity"/>
    <property type="evidence" value="ECO:0007669"/>
    <property type="project" value="InterPro"/>
</dbReference>
<evidence type="ECO:0000256" key="9">
    <source>
        <dbReference type="ARBA" id="ARBA00023242"/>
    </source>
</evidence>
<organism evidence="12 13">
    <name type="scientific">Sphaeramia orbicularis</name>
    <name type="common">orbiculate cardinalfish</name>
    <dbReference type="NCBI Taxonomy" id="375764"/>
    <lineage>
        <taxon>Eukaryota</taxon>
        <taxon>Metazoa</taxon>
        <taxon>Chordata</taxon>
        <taxon>Craniata</taxon>
        <taxon>Vertebrata</taxon>
        <taxon>Euteleostomi</taxon>
        <taxon>Actinopterygii</taxon>
        <taxon>Neopterygii</taxon>
        <taxon>Teleostei</taxon>
        <taxon>Neoteleostei</taxon>
        <taxon>Acanthomorphata</taxon>
        <taxon>Gobiaria</taxon>
        <taxon>Kurtiformes</taxon>
        <taxon>Apogonoidei</taxon>
        <taxon>Apogonidae</taxon>
        <taxon>Apogoninae</taxon>
        <taxon>Sphaeramia</taxon>
    </lineage>
</organism>
<protein>
    <submittedName>
        <fullName evidence="12">Neuronal differentiation 6a</fullName>
    </submittedName>
</protein>
<dbReference type="Ensembl" id="ENSSORT00005031479.1">
    <property type="protein sequence ID" value="ENSSORP00005030621.1"/>
    <property type="gene ID" value="ENSSORG00005014608.1"/>
</dbReference>
<feature type="compositionally biased region" description="Basic and acidic residues" evidence="10">
    <location>
        <begin position="26"/>
        <end position="44"/>
    </location>
</feature>
<reference evidence="12" key="3">
    <citation type="submission" date="2025-09" db="UniProtKB">
        <authorList>
            <consortium name="Ensembl"/>
        </authorList>
    </citation>
    <scope>IDENTIFICATION</scope>
</reference>
<keyword evidence="3" id="KW-0217">Developmental protein</keyword>
<dbReference type="GO" id="GO:0070888">
    <property type="term" value="F:E-box binding"/>
    <property type="evidence" value="ECO:0007669"/>
    <property type="project" value="TreeGrafter"/>
</dbReference>
<keyword evidence="9" id="KW-0539">Nucleus</keyword>
<dbReference type="PROSITE" id="PS50888">
    <property type="entry name" value="BHLH"/>
    <property type="match status" value="1"/>
</dbReference>
<comment type="subcellular location">
    <subcellularLocation>
        <location evidence="1">Nucleus</location>
    </subcellularLocation>
</comment>
<name>A0A673AMN5_9TELE</name>
<dbReference type="AlphaFoldDB" id="A0A673AMN5"/>
<dbReference type="Gene3D" id="4.10.280.10">
    <property type="entry name" value="Helix-loop-helix DNA-binding domain"/>
    <property type="match status" value="1"/>
</dbReference>
<comment type="subunit">
    <text evidence="2">Efficient DNA binding requires dimerization with another bHLH protein.</text>
</comment>
<proteinExistence type="predicted"/>
<dbReference type="GO" id="GO:0005634">
    <property type="term" value="C:nucleus"/>
    <property type="evidence" value="ECO:0007669"/>
    <property type="project" value="UniProtKB-SubCell"/>
</dbReference>
<keyword evidence="13" id="KW-1185">Reference proteome</keyword>
<dbReference type="InterPro" id="IPR050359">
    <property type="entry name" value="bHLH_transcription_factors"/>
</dbReference>
<dbReference type="Proteomes" id="UP000472271">
    <property type="component" value="Chromosome 20"/>
</dbReference>
<evidence type="ECO:0000313" key="12">
    <source>
        <dbReference type="Ensembl" id="ENSSORP00005030621.1"/>
    </source>
</evidence>
<dbReference type="FunFam" id="4.10.280.10:FF:000006">
    <property type="entry name" value="Neurogenic differentiation factor"/>
    <property type="match status" value="1"/>
</dbReference>
<evidence type="ECO:0000256" key="5">
    <source>
        <dbReference type="ARBA" id="ARBA00022902"/>
    </source>
</evidence>
<accession>A0A673AMN5</accession>
<sequence length="202" mass="22990">MLQVDMLSLPSSFRTSWTSNQPVKPVKPEPRPDLDYMLKTGREDERDEEEEGEEGEGGCLRRRSPGKKNQSQARLDRVRLRRIEANARERNRMHGLNKALDSLRKVVPCCSKTSKLSKIETLRLAKNYIWALSQILHSGQTPDLLSFVHTLCKGLSPPTSNLVATCLQVHVHGGDPLVLYPANQHKYHINLHTHRVGKQHVH</sequence>
<dbReference type="InParanoid" id="A0A673AMN5"/>
<dbReference type="InterPro" id="IPR036638">
    <property type="entry name" value="HLH_DNA-bd_sf"/>
</dbReference>
<dbReference type="InterPro" id="IPR022575">
    <property type="entry name" value="NeuroD_DUF"/>
</dbReference>
<dbReference type="Pfam" id="PF00010">
    <property type="entry name" value="HLH"/>
    <property type="match status" value="1"/>
</dbReference>
<feature type="compositionally biased region" description="Polar residues" evidence="10">
    <location>
        <begin position="9"/>
        <end position="22"/>
    </location>
</feature>
<evidence type="ECO:0000256" key="4">
    <source>
        <dbReference type="ARBA" id="ARBA00022782"/>
    </source>
</evidence>
<dbReference type="GO" id="GO:0007423">
    <property type="term" value="P:sensory organ development"/>
    <property type="evidence" value="ECO:0007669"/>
    <property type="project" value="TreeGrafter"/>
</dbReference>
<evidence type="ECO:0000256" key="1">
    <source>
        <dbReference type="ARBA" id="ARBA00004123"/>
    </source>
</evidence>
<keyword evidence="8" id="KW-0804">Transcription</keyword>
<keyword evidence="4" id="KW-0221">Differentiation</keyword>
<evidence type="ECO:0000256" key="7">
    <source>
        <dbReference type="ARBA" id="ARBA00023125"/>
    </source>
</evidence>
<dbReference type="GO" id="GO:0000981">
    <property type="term" value="F:DNA-binding transcription factor activity, RNA polymerase II-specific"/>
    <property type="evidence" value="ECO:0007669"/>
    <property type="project" value="TreeGrafter"/>
</dbReference>
<evidence type="ECO:0000256" key="8">
    <source>
        <dbReference type="ARBA" id="ARBA00023163"/>
    </source>
</evidence>
<dbReference type="InterPro" id="IPR011598">
    <property type="entry name" value="bHLH_dom"/>
</dbReference>
<dbReference type="SUPFAM" id="SSF47459">
    <property type="entry name" value="HLH, helix-loop-helix DNA-binding domain"/>
    <property type="match status" value="1"/>
</dbReference>
<evidence type="ECO:0000256" key="2">
    <source>
        <dbReference type="ARBA" id="ARBA00011571"/>
    </source>
</evidence>
<reference evidence="12" key="2">
    <citation type="submission" date="2025-08" db="UniProtKB">
        <authorList>
            <consortium name="Ensembl"/>
        </authorList>
    </citation>
    <scope>IDENTIFICATION</scope>
</reference>
<feature type="domain" description="BHLH" evidence="11">
    <location>
        <begin position="80"/>
        <end position="132"/>
    </location>
</feature>
<evidence type="ECO:0000256" key="10">
    <source>
        <dbReference type="SAM" id="MobiDB-lite"/>
    </source>
</evidence>
<feature type="region of interest" description="Disordered" evidence="10">
    <location>
        <begin position="1"/>
        <end position="76"/>
    </location>
</feature>